<sequence length="71" mass="8457">MLAENWEALLELLEELELERWMRSRTSQEYRDSLLERPMSYVRHGPRPMGYDSWLLQLSHQEAAAVDGSMF</sequence>
<accession>A0A7J6KXK8</accession>
<name>A0A7J6KXK8_PEROL</name>
<dbReference type="EMBL" id="JABAHT010000764">
    <property type="protein sequence ID" value="KAF4652073.1"/>
    <property type="molecule type" value="Genomic_DNA"/>
</dbReference>
<proteinExistence type="predicted"/>
<dbReference type="Proteomes" id="UP000570595">
    <property type="component" value="Unassembled WGS sequence"/>
</dbReference>
<gene>
    <name evidence="1" type="ORF">FOZ61_009942</name>
</gene>
<organism evidence="1 2">
    <name type="scientific">Perkinsus olseni</name>
    <name type="common">Perkinsus atlanticus</name>
    <dbReference type="NCBI Taxonomy" id="32597"/>
    <lineage>
        <taxon>Eukaryota</taxon>
        <taxon>Sar</taxon>
        <taxon>Alveolata</taxon>
        <taxon>Perkinsozoa</taxon>
        <taxon>Perkinsea</taxon>
        <taxon>Perkinsida</taxon>
        <taxon>Perkinsidae</taxon>
        <taxon>Perkinsus</taxon>
    </lineage>
</organism>
<comment type="caution">
    <text evidence="1">The sequence shown here is derived from an EMBL/GenBank/DDBJ whole genome shotgun (WGS) entry which is preliminary data.</text>
</comment>
<reference evidence="1 2" key="1">
    <citation type="submission" date="2020-04" db="EMBL/GenBank/DDBJ databases">
        <title>Perkinsus olseni comparative genomics.</title>
        <authorList>
            <person name="Bogema D.R."/>
        </authorList>
    </citation>
    <scope>NUCLEOTIDE SEQUENCE [LARGE SCALE GENOMIC DNA]</scope>
    <source>
        <strain evidence="1">ATCC PRA-179</strain>
    </source>
</reference>
<dbReference type="AlphaFoldDB" id="A0A7J6KXK8"/>
<evidence type="ECO:0000313" key="1">
    <source>
        <dbReference type="EMBL" id="KAF4652073.1"/>
    </source>
</evidence>
<evidence type="ECO:0000313" key="2">
    <source>
        <dbReference type="Proteomes" id="UP000570595"/>
    </source>
</evidence>
<protein>
    <submittedName>
        <fullName evidence="1">Uncharacterized protein</fullName>
    </submittedName>
</protein>